<reference evidence="3" key="1">
    <citation type="journal article" date="2023" name="Plant J.">
        <title>The genome of the king protea, Protea cynaroides.</title>
        <authorList>
            <person name="Chang J."/>
            <person name="Duong T.A."/>
            <person name="Schoeman C."/>
            <person name="Ma X."/>
            <person name="Roodt D."/>
            <person name="Barker N."/>
            <person name="Li Z."/>
            <person name="Van de Peer Y."/>
            <person name="Mizrachi E."/>
        </authorList>
    </citation>
    <scope>NUCLEOTIDE SEQUENCE</scope>
    <source>
        <tissue evidence="3">Young leaves</tissue>
    </source>
</reference>
<comment type="caution">
    <text evidence="3">The sequence shown here is derived from an EMBL/GenBank/DDBJ whole genome shotgun (WGS) entry which is preliminary data.</text>
</comment>
<feature type="compositionally biased region" description="Polar residues" evidence="1">
    <location>
        <begin position="369"/>
        <end position="378"/>
    </location>
</feature>
<evidence type="ECO:0000313" key="3">
    <source>
        <dbReference type="EMBL" id="KAJ4970839.1"/>
    </source>
</evidence>
<dbReference type="Proteomes" id="UP001141806">
    <property type="component" value="Unassembled WGS sequence"/>
</dbReference>
<protein>
    <recommendedName>
        <fullName evidence="2">Diacylglycerol glucosyltransferase N-terminal domain-containing protein</fullName>
    </recommendedName>
</protein>
<dbReference type="AlphaFoldDB" id="A0A9Q0KIF8"/>
<evidence type="ECO:0000313" key="4">
    <source>
        <dbReference type="Proteomes" id="UP001141806"/>
    </source>
</evidence>
<dbReference type="InterPro" id="IPR009695">
    <property type="entry name" value="Diacylglyc_glucosyltr_N"/>
</dbReference>
<evidence type="ECO:0000256" key="1">
    <source>
        <dbReference type="SAM" id="MobiDB-lite"/>
    </source>
</evidence>
<dbReference type="EMBL" id="JAMYWD010000005">
    <property type="protein sequence ID" value="KAJ4970839.1"/>
    <property type="molecule type" value="Genomic_DNA"/>
</dbReference>
<dbReference type="GO" id="GO:0009247">
    <property type="term" value="P:glycolipid biosynthetic process"/>
    <property type="evidence" value="ECO:0007669"/>
    <property type="project" value="InterPro"/>
</dbReference>
<dbReference type="Pfam" id="PF06925">
    <property type="entry name" value="MGDG_synth"/>
    <property type="match status" value="1"/>
</dbReference>
<feature type="domain" description="Diacylglycerol glucosyltransferase N-terminal" evidence="2">
    <location>
        <begin position="236"/>
        <end position="275"/>
    </location>
</feature>
<name>A0A9Q0KIF8_9MAGN</name>
<dbReference type="GO" id="GO:0016758">
    <property type="term" value="F:hexosyltransferase activity"/>
    <property type="evidence" value="ECO:0007669"/>
    <property type="project" value="InterPro"/>
</dbReference>
<gene>
    <name evidence="3" type="ORF">NE237_003938</name>
</gene>
<evidence type="ECO:0000259" key="2">
    <source>
        <dbReference type="Pfam" id="PF06925"/>
    </source>
</evidence>
<accession>A0A9Q0KIF8</accession>
<sequence>MADGTHSQQLDDFVNLLGENLMRNGKQLDSIHSSLTELSRLMASMEEKIDRSLCLRPFTAPSPPTTGFVTATQTPDSSPSSILTPLSVPVTEPSEVTNPPTISETGISIAPLKKQPPQISSQIARESTTRRNFDSNIFAVQASAPAISDSFQISSFWLRSGGREKGDKLEETIRTQYPEQIYVACELFGGDRRAAASLWISALFLHRQDTHLIPAWPPSDRVSSSLAISFDIAEIIVIKDLWKEYAGWPLNDMERSYRFMVKYGQLWKVIFRGDNFLVKDNSDLNLVTDKLRLVLIDEVDEGSSGTVAEGDDAFAQSDEELQNSLTDFYVRCRVVEVACHLFDRMTERDSMSTGGYGKNGSTDLAGDDPSNTEMSVGLTSPPLLRERPKLGSTTFVIFDQADTPLTATLELSHNADVVEENMRAATFGWLQVFYLFQISWDICCHVFFLKTVFFRCPYSY</sequence>
<feature type="region of interest" description="Disordered" evidence="1">
    <location>
        <begin position="349"/>
        <end position="386"/>
    </location>
</feature>
<organism evidence="3 4">
    <name type="scientific">Protea cynaroides</name>
    <dbReference type="NCBI Taxonomy" id="273540"/>
    <lineage>
        <taxon>Eukaryota</taxon>
        <taxon>Viridiplantae</taxon>
        <taxon>Streptophyta</taxon>
        <taxon>Embryophyta</taxon>
        <taxon>Tracheophyta</taxon>
        <taxon>Spermatophyta</taxon>
        <taxon>Magnoliopsida</taxon>
        <taxon>Proteales</taxon>
        <taxon>Proteaceae</taxon>
        <taxon>Protea</taxon>
    </lineage>
</organism>
<proteinExistence type="predicted"/>
<keyword evidence="4" id="KW-1185">Reference proteome</keyword>
<dbReference type="GO" id="GO:0016020">
    <property type="term" value="C:membrane"/>
    <property type="evidence" value="ECO:0007669"/>
    <property type="project" value="GOC"/>
</dbReference>